<dbReference type="AlphaFoldDB" id="A0A448WSH9"/>
<comment type="caution">
    <text evidence="1">The sequence shown here is derived from an EMBL/GenBank/DDBJ whole genome shotgun (WGS) entry which is preliminary data.</text>
</comment>
<evidence type="ECO:0000313" key="1">
    <source>
        <dbReference type="EMBL" id="VEL19155.1"/>
    </source>
</evidence>
<name>A0A448WSH9_9PLAT</name>
<protein>
    <submittedName>
        <fullName evidence="1">Uncharacterized protein</fullName>
    </submittedName>
</protein>
<evidence type="ECO:0000313" key="2">
    <source>
        <dbReference type="Proteomes" id="UP000784294"/>
    </source>
</evidence>
<gene>
    <name evidence="1" type="ORF">PXEA_LOCUS12595</name>
</gene>
<dbReference type="Proteomes" id="UP000784294">
    <property type="component" value="Unassembled WGS sequence"/>
</dbReference>
<sequence>MRQFGQQKSSRERFPVDWISPQNTTRGCPLSVFSSFALQSKMRPKSRVEVSGEGGLLTSKYSILGRWMHPRMPLKVDQMCSSYALMFSSHKEPIRPAYNVAVNPFRLRSSLAEYVNLPWLNPEQVKPSHFLLVSKASRPAEQMRTWIAN</sequence>
<dbReference type="EMBL" id="CAAALY010040350">
    <property type="protein sequence ID" value="VEL19155.1"/>
    <property type="molecule type" value="Genomic_DNA"/>
</dbReference>
<organism evidence="1 2">
    <name type="scientific">Protopolystoma xenopodis</name>
    <dbReference type="NCBI Taxonomy" id="117903"/>
    <lineage>
        <taxon>Eukaryota</taxon>
        <taxon>Metazoa</taxon>
        <taxon>Spiralia</taxon>
        <taxon>Lophotrochozoa</taxon>
        <taxon>Platyhelminthes</taxon>
        <taxon>Monogenea</taxon>
        <taxon>Polyopisthocotylea</taxon>
        <taxon>Polystomatidea</taxon>
        <taxon>Polystomatidae</taxon>
        <taxon>Protopolystoma</taxon>
    </lineage>
</organism>
<keyword evidence="2" id="KW-1185">Reference proteome</keyword>
<reference evidence="1" key="1">
    <citation type="submission" date="2018-11" db="EMBL/GenBank/DDBJ databases">
        <authorList>
            <consortium name="Pathogen Informatics"/>
        </authorList>
    </citation>
    <scope>NUCLEOTIDE SEQUENCE</scope>
</reference>
<proteinExistence type="predicted"/>
<accession>A0A448WSH9</accession>